<evidence type="ECO:0000313" key="1">
    <source>
        <dbReference type="EMBL" id="GEL16402.1"/>
    </source>
</evidence>
<comment type="caution">
    <text evidence="1">The sequence shown here is derived from an EMBL/GenBank/DDBJ whole genome shotgun (WGS) entry which is preliminary data.</text>
</comment>
<gene>
    <name evidence="1" type="ORF">PA7_02390</name>
</gene>
<dbReference type="OrthoDB" id="63519at2"/>
<dbReference type="EMBL" id="BJVI01000002">
    <property type="protein sequence ID" value="GEL16402.1"/>
    <property type="molecule type" value="Genomic_DNA"/>
</dbReference>
<keyword evidence="2" id="KW-1185">Reference proteome</keyword>
<reference evidence="1 2" key="1">
    <citation type="submission" date="2019-07" db="EMBL/GenBank/DDBJ databases">
        <title>Whole genome shotgun sequence of Pseudonocardia asaccharolytica NBRC 16224.</title>
        <authorList>
            <person name="Hosoyama A."/>
            <person name="Uohara A."/>
            <person name="Ohji S."/>
            <person name="Ichikawa N."/>
        </authorList>
    </citation>
    <scope>NUCLEOTIDE SEQUENCE [LARGE SCALE GENOMIC DNA]</scope>
    <source>
        <strain evidence="1 2">NBRC 16224</strain>
    </source>
</reference>
<protein>
    <submittedName>
        <fullName evidence="1">Uncharacterized protein</fullName>
    </submittedName>
</protein>
<dbReference type="Proteomes" id="UP000321328">
    <property type="component" value="Unassembled WGS sequence"/>
</dbReference>
<dbReference type="AlphaFoldDB" id="A0A511CV07"/>
<sequence>MLPLLEPHVTGCALEAARLTTGTRRLVLYEPGIGATTPPGFADRLAGLLAQGRREDVVTALCRDLLQMPAEHLALLISEPSWPGRVAAAHTVVREIRTHDGYRFDPERFAALRVPILLLADADGPADEAASTATLAARRRERVVVRLCSCRGGTPLSV</sequence>
<evidence type="ECO:0000313" key="2">
    <source>
        <dbReference type="Proteomes" id="UP000321328"/>
    </source>
</evidence>
<dbReference type="STRING" id="1123024.GCA_000423625_00490"/>
<dbReference type="Gene3D" id="3.40.50.1820">
    <property type="entry name" value="alpha/beta hydrolase"/>
    <property type="match status" value="1"/>
</dbReference>
<accession>A0A511CV07</accession>
<name>A0A511CV07_9PSEU</name>
<organism evidence="1 2">
    <name type="scientific">Pseudonocardia asaccharolytica DSM 44247 = NBRC 16224</name>
    <dbReference type="NCBI Taxonomy" id="1123024"/>
    <lineage>
        <taxon>Bacteria</taxon>
        <taxon>Bacillati</taxon>
        <taxon>Actinomycetota</taxon>
        <taxon>Actinomycetes</taxon>
        <taxon>Pseudonocardiales</taxon>
        <taxon>Pseudonocardiaceae</taxon>
        <taxon>Pseudonocardia</taxon>
    </lineage>
</organism>
<proteinExistence type="predicted"/>
<dbReference type="RefSeq" id="WP_028928712.1">
    <property type="nucleotide sequence ID" value="NZ_AUII01000002.1"/>
</dbReference>
<dbReference type="InterPro" id="IPR029058">
    <property type="entry name" value="AB_hydrolase_fold"/>
</dbReference>